<dbReference type="SMART" id="SM00382">
    <property type="entry name" value="AAA"/>
    <property type="match status" value="1"/>
</dbReference>
<dbReference type="Gene3D" id="1.10.1790.10">
    <property type="entry name" value="PRD domain"/>
    <property type="match status" value="1"/>
</dbReference>
<dbReference type="RefSeq" id="WP_010782241.1">
    <property type="nucleotide sequence ID" value="NZ_ASWH01000001.1"/>
</dbReference>
<comment type="caution">
    <text evidence="8">The sequence shown here is derived from an EMBL/GenBank/DDBJ whole genome shotgun (WGS) entry which is preliminary data.</text>
</comment>
<dbReference type="HOGENOM" id="CLU_014204_1_1_9"/>
<dbReference type="GO" id="GO:0009401">
    <property type="term" value="P:phosphoenolpyruvate-dependent sugar phosphotransferase system"/>
    <property type="evidence" value="ECO:0007669"/>
    <property type="project" value="InterPro"/>
</dbReference>
<evidence type="ECO:0000256" key="1">
    <source>
        <dbReference type="ARBA" id="ARBA00022679"/>
    </source>
</evidence>
<dbReference type="InterPro" id="IPR004701">
    <property type="entry name" value="PTS_EIIA_man-typ"/>
</dbReference>
<dbReference type="eggNOG" id="COG1221">
    <property type="taxonomic scope" value="Bacteria"/>
</dbReference>
<dbReference type="EMBL" id="ASWH01000001">
    <property type="protein sequence ID" value="EOW80765.1"/>
    <property type="molecule type" value="Genomic_DNA"/>
</dbReference>
<dbReference type="Gene3D" id="3.40.930.10">
    <property type="entry name" value="Mannitol-specific EII, Chain A"/>
    <property type="match status" value="1"/>
</dbReference>
<dbReference type="InterPro" id="IPR002178">
    <property type="entry name" value="PTS_EIIA_type-2_dom"/>
</dbReference>
<dbReference type="Gene3D" id="1.10.10.60">
    <property type="entry name" value="Homeodomain-like"/>
    <property type="match status" value="1"/>
</dbReference>
<dbReference type="PROSITE" id="PS51096">
    <property type="entry name" value="PTS_EIIA_TYPE_4"/>
    <property type="match status" value="1"/>
</dbReference>
<dbReference type="CDD" id="cd00211">
    <property type="entry name" value="PTS_IIA_fru"/>
    <property type="match status" value="1"/>
</dbReference>
<dbReference type="SUPFAM" id="SSF53062">
    <property type="entry name" value="PTS system fructose IIA component-like"/>
    <property type="match status" value="1"/>
</dbReference>
<name>R2V8B8_9ENTE</name>
<feature type="domain" description="Sigma-54 factor interaction" evidence="4">
    <location>
        <begin position="122"/>
        <end position="354"/>
    </location>
</feature>
<dbReference type="Pfam" id="PF00874">
    <property type="entry name" value="PRD"/>
    <property type="match status" value="1"/>
</dbReference>
<dbReference type="InterPro" id="IPR002078">
    <property type="entry name" value="Sigma_54_int"/>
</dbReference>
<dbReference type="OrthoDB" id="3239954at2"/>
<dbReference type="PROSITE" id="PS50045">
    <property type="entry name" value="SIGMA54_INTERACT_4"/>
    <property type="match status" value="1"/>
</dbReference>
<reference evidence="9 11" key="2">
    <citation type="submission" date="2013-03" db="EMBL/GenBank/DDBJ databases">
        <title>The Genome Sequence of Enterococcus gilvus ATCC BAA-350 (PacBio/Illumina hybrid assembly).</title>
        <authorList>
            <consortium name="The Broad Institute Genomics Platform"/>
            <consortium name="The Broad Institute Genome Sequencing Center for Infectious Disease"/>
            <person name="Earl A."/>
            <person name="Russ C."/>
            <person name="Gilmore M."/>
            <person name="Surin D."/>
            <person name="Walker B."/>
            <person name="Young S."/>
            <person name="Zeng Q."/>
            <person name="Gargeya S."/>
            <person name="Fitzgerald M."/>
            <person name="Haas B."/>
            <person name="Abouelleil A."/>
            <person name="Allen A.W."/>
            <person name="Alvarado L."/>
            <person name="Arachchi H.M."/>
            <person name="Berlin A.M."/>
            <person name="Chapman S.B."/>
            <person name="Gainer-Dewar J."/>
            <person name="Goldberg J."/>
            <person name="Griggs A."/>
            <person name="Gujja S."/>
            <person name="Hansen M."/>
            <person name="Howarth C."/>
            <person name="Imamovic A."/>
            <person name="Ireland A."/>
            <person name="Larimer J."/>
            <person name="McCowan C."/>
            <person name="Murphy C."/>
            <person name="Pearson M."/>
            <person name="Poon T.W."/>
            <person name="Priest M."/>
            <person name="Roberts A."/>
            <person name="Saif S."/>
            <person name="Shea T."/>
            <person name="Sisk P."/>
            <person name="Sykes S."/>
            <person name="Wortman J."/>
            <person name="Nusbaum C."/>
            <person name="Birren B."/>
        </authorList>
    </citation>
    <scope>NUCLEOTIDE SEQUENCE [LARGE SCALE GENOMIC DNA]</scope>
    <source>
        <strain evidence="9 11">ATCC BAA-350</strain>
    </source>
</reference>
<keyword evidence="1" id="KW-0808">Transferase</keyword>
<sequence>MKSSGWTHLLRLVEAEDPKNPLTDQELAELLRTSRSKVTSMRKSAGIDNSRERREAVLLKDIQLILKADSKISMTQLTKELTQKGYRITLNSTIHFMDQKGLSADTKKPAVQEVKKDAFSGIIGSQRSLSMQVEQSKAAAMYPPIGLHTLIVGETGVGKSILAEAMYKFMVNNKRDETIPFVELNCADYAENPQLLTAQLFGYKKGAFTGAESNREGLIDQANQGILFLDEVHRMPPDGQEMLFQLIDKGVYRRLGDRDLRKAQVMIIAATTEDVETSLLDTFRRRIPMVITVPPLSSRGVDEKYDIITTFFRQESIRVKREILIKAEAVRSLLLLQYPGNIGELRSKIQVACAKGYLACMHQSDSGSQILIDNETLVLHTLPENQELSPELKHFSANDLIVYPTDRVSVPTQPINDPYEFSEGLYRIIDTEYVKLQGNYLTEKEIDSTIWKLIEKKISRYITTIQNGKQVQQLKDNIQTIVEQDLVQMAEEMLTIAKKELGELDQTLLFCLATHFNASIKRIRSGEGILNPNLANVKKHYPKQFRVANQMAELAPKYIGIPLPDEEIGFIAMYLSATTDAKVNVGKNIGTIVVTHGKVAAEMVAVANELMGSSHLAALCISLDESPRFIYSRLLEMVKQNNQGRGVLILVDMGSPETFGDQIAEELGINVRTVTRVDTLMVLDAVRKTQLIEMNLDEVADSLVEQKKSVVLGKRNNTLKAEAFICFCLTGRGCARYLFEHLENDVLELSPKVKFVFLSLLSEQTMEEQIKETAQQYNIIGIAGAFNVSTADIPLIMMNDIQKKAAVRQFLAQVKERQHQLNVASPQLFQPELVFLQEEVATKEEAIAFLCQKLQASGAVEGHFLQTVMDREAMVPTVLETGVAIPHGYFSEVKYAKIAVLIPKQPIPWSNGREAKVVLMLAFTEATSHLFGNIYNVIANQQLVDQIAASNERDQVIEYLNS</sequence>
<reference evidence="8 10" key="1">
    <citation type="submission" date="2013-02" db="EMBL/GenBank/DDBJ databases">
        <title>The Genome Sequence of Enterococcus gilvus ATCC BAA-350.</title>
        <authorList>
            <consortium name="The Broad Institute Genome Sequencing Platform"/>
            <consortium name="The Broad Institute Genome Sequencing Center for Infectious Disease"/>
            <person name="Earl A.M."/>
            <person name="Gilmore M.S."/>
            <person name="Lebreton F."/>
            <person name="Walker B."/>
            <person name="Young S.K."/>
            <person name="Zeng Q."/>
            <person name="Gargeya S."/>
            <person name="Fitzgerald M."/>
            <person name="Haas B."/>
            <person name="Abouelleil A."/>
            <person name="Alvarado L."/>
            <person name="Arachchi H.M."/>
            <person name="Berlin A.M."/>
            <person name="Chapman S.B."/>
            <person name="Dewar J."/>
            <person name="Goldberg J."/>
            <person name="Griggs A."/>
            <person name="Gujja S."/>
            <person name="Hansen M."/>
            <person name="Howarth C."/>
            <person name="Imamovic A."/>
            <person name="Larimer J."/>
            <person name="McCowan C."/>
            <person name="Murphy C."/>
            <person name="Neiman D."/>
            <person name="Pearson M."/>
            <person name="Priest M."/>
            <person name="Roberts A."/>
            <person name="Saif S."/>
            <person name="Shea T."/>
            <person name="Sisk P."/>
            <person name="Sykes S."/>
            <person name="Wortman J."/>
            <person name="Nusbaum C."/>
            <person name="Birren B."/>
        </authorList>
    </citation>
    <scope>NUCLEOTIDE SEQUENCE [LARGE SCALE GENOMIC DNA]</scope>
    <source>
        <strain evidence="8 10">ATCC BAA-350</strain>
    </source>
</reference>
<dbReference type="SUPFAM" id="SSF55804">
    <property type="entry name" value="Phoshotransferase/anion transport protein"/>
    <property type="match status" value="1"/>
</dbReference>
<gene>
    <name evidence="9" type="ORF">I592_00049</name>
    <name evidence="8" type="ORF">UKC_03913</name>
</gene>
<dbReference type="GO" id="GO:0016020">
    <property type="term" value="C:membrane"/>
    <property type="evidence" value="ECO:0007669"/>
    <property type="project" value="InterPro"/>
</dbReference>
<dbReference type="Pfam" id="PF00359">
    <property type="entry name" value="PTS_EIIA_2"/>
    <property type="match status" value="1"/>
</dbReference>
<dbReference type="EMBL" id="AJDQ01000012">
    <property type="protein sequence ID" value="EOI53960.1"/>
    <property type="molecule type" value="Genomic_DNA"/>
</dbReference>
<dbReference type="Gene3D" id="3.40.50.300">
    <property type="entry name" value="P-loop containing nucleotide triphosphate hydrolases"/>
    <property type="match status" value="1"/>
</dbReference>
<accession>R2V8B8</accession>
<dbReference type="Pfam" id="PF00158">
    <property type="entry name" value="Sigma54_activat"/>
    <property type="match status" value="1"/>
</dbReference>
<feature type="domain" description="PRD" evidence="7">
    <location>
        <begin position="481"/>
        <end position="585"/>
    </location>
</feature>
<dbReference type="AlphaFoldDB" id="R2V8B8"/>
<dbReference type="GO" id="GO:0016740">
    <property type="term" value="F:transferase activity"/>
    <property type="evidence" value="ECO:0007669"/>
    <property type="project" value="UniProtKB-KW"/>
</dbReference>
<dbReference type="InterPro" id="IPR036662">
    <property type="entry name" value="PTS_EIIA_man-typ_sf"/>
</dbReference>
<evidence type="ECO:0000259" key="6">
    <source>
        <dbReference type="PROSITE" id="PS51096"/>
    </source>
</evidence>
<dbReference type="Proteomes" id="UP000013750">
    <property type="component" value="Unassembled WGS sequence"/>
</dbReference>
<keyword evidence="2" id="KW-0547">Nucleotide-binding</keyword>
<dbReference type="GO" id="GO:0006355">
    <property type="term" value="P:regulation of DNA-templated transcription"/>
    <property type="evidence" value="ECO:0007669"/>
    <property type="project" value="InterPro"/>
</dbReference>
<dbReference type="eggNOG" id="COG3933">
    <property type="taxonomic scope" value="Bacteria"/>
</dbReference>
<dbReference type="Pfam" id="PF03610">
    <property type="entry name" value="EIIA-man"/>
    <property type="match status" value="1"/>
</dbReference>
<feature type="domain" description="PTS EIIA type-2" evidence="5">
    <location>
        <begin position="827"/>
        <end position="962"/>
    </location>
</feature>
<dbReference type="SUPFAM" id="SSF63520">
    <property type="entry name" value="PTS-regulatory domain, PRD"/>
    <property type="match status" value="1"/>
</dbReference>
<dbReference type="InterPro" id="IPR027417">
    <property type="entry name" value="P-loop_NTPase"/>
</dbReference>
<organism evidence="8 10">
    <name type="scientific">Enterococcus gilvus ATCC BAA-350</name>
    <dbReference type="NCBI Taxonomy" id="1158614"/>
    <lineage>
        <taxon>Bacteria</taxon>
        <taxon>Bacillati</taxon>
        <taxon>Bacillota</taxon>
        <taxon>Bacilli</taxon>
        <taxon>Lactobacillales</taxon>
        <taxon>Enterococcaceae</taxon>
        <taxon>Enterococcus</taxon>
    </lineage>
</organism>
<dbReference type="InterPro" id="IPR003593">
    <property type="entry name" value="AAA+_ATPase"/>
</dbReference>
<dbReference type="InterPro" id="IPR016152">
    <property type="entry name" value="PTrfase/Anion_transptr"/>
</dbReference>
<keyword evidence="11" id="KW-1185">Reference proteome</keyword>
<dbReference type="PATRIC" id="fig|1158614.3.peg.3907"/>
<evidence type="ECO:0000313" key="11">
    <source>
        <dbReference type="Proteomes" id="UP000014160"/>
    </source>
</evidence>
<evidence type="ECO:0000256" key="3">
    <source>
        <dbReference type="ARBA" id="ARBA00022840"/>
    </source>
</evidence>
<feature type="domain" description="PTS EIIA type-4" evidence="6">
    <location>
        <begin position="588"/>
        <end position="711"/>
    </location>
</feature>
<dbReference type="InterPro" id="IPR011608">
    <property type="entry name" value="PRD"/>
</dbReference>
<dbReference type="GO" id="GO:0005524">
    <property type="term" value="F:ATP binding"/>
    <property type="evidence" value="ECO:0007669"/>
    <property type="project" value="UniProtKB-KW"/>
</dbReference>
<dbReference type="CDD" id="cd00009">
    <property type="entry name" value="AAA"/>
    <property type="match status" value="1"/>
</dbReference>
<evidence type="ECO:0008006" key="12">
    <source>
        <dbReference type="Google" id="ProtNLM"/>
    </source>
</evidence>
<evidence type="ECO:0000313" key="8">
    <source>
        <dbReference type="EMBL" id="EOI53960.1"/>
    </source>
</evidence>
<dbReference type="PANTHER" id="PTHR32071">
    <property type="entry name" value="TRANSCRIPTIONAL REGULATORY PROTEIN"/>
    <property type="match status" value="1"/>
</dbReference>
<dbReference type="PROSITE" id="PS51094">
    <property type="entry name" value="PTS_EIIA_TYPE_2"/>
    <property type="match status" value="1"/>
</dbReference>
<dbReference type="PROSITE" id="PS51372">
    <property type="entry name" value="PRD_2"/>
    <property type="match status" value="1"/>
</dbReference>
<evidence type="ECO:0000259" key="7">
    <source>
        <dbReference type="PROSITE" id="PS51372"/>
    </source>
</evidence>
<dbReference type="SUPFAM" id="SSF52540">
    <property type="entry name" value="P-loop containing nucleoside triphosphate hydrolases"/>
    <property type="match status" value="1"/>
</dbReference>
<dbReference type="Gene3D" id="3.40.50.510">
    <property type="entry name" value="Phosphotransferase system, mannose-type IIA component"/>
    <property type="match status" value="1"/>
</dbReference>
<evidence type="ECO:0000256" key="2">
    <source>
        <dbReference type="ARBA" id="ARBA00022741"/>
    </source>
</evidence>
<evidence type="ECO:0000259" key="4">
    <source>
        <dbReference type="PROSITE" id="PS50045"/>
    </source>
</evidence>
<evidence type="ECO:0000259" key="5">
    <source>
        <dbReference type="PROSITE" id="PS51094"/>
    </source>
</evidence>
<evidence type="ECO:0000313" key="10">
    <source>
        <dbReference type="Proteomes" id="UP000013750"/>
    </source>
</evidence>
<dbReference type="InterPro" id="IPR036634">
    <property type="entry name" value="PRD_sf"/>
</dbReference>
<dbReference type="PANTHER" id="PTHR32071:SF38">
    <property type="entry name" value="PSP OPERON TRANSCRIPTIONAL ACTIVATOR"/>
    <property type="match status" value="1"/>
</dbReference>
<protein>
    <recommendedName>
        <fullName evidence="12">PTS system transcriptional activator</fullName>
    </recommendedName>
</protein>
<proteinExistence type="predicted"/>
<dbReference type="Proteomes" id="UP000014160">
    <property type="component" value="Unassembled WGS sequence"/>
</dbReference>
<keyword evidence="3" id="KW-0067">ATP-binding</keyword>
<evidence type="ECO:0000313" key="9">
    <source>
        <dbReference type="EMBL" id="EOW80765.1"/>
    </source>
</evidence>